<dbReference type="Gene3D" id="3.20.20.30">
    <property type="entry name" value="Luciferase-like domain"/>
    <property type="match status" value="1"/>
</dbReference>
<keyword evidence="7" id="KW-1185">Reference proteome</keyword>
<evidence type="ECO:0000256" key="2">
    <source>
        <dbReference type="ARBA" id="ARBA00022630"/>
    </source>
</evidence>
<protein>
    <submittedName>
        <fullName evidence="6">Monooxygenase</fullName>
    </submittedName>
</protein>
<evidence type="ECO:0000256" key="3">
    <source>
        <dbReference type="ARBA" id="ARBA00023002"/>
    </source>
</evidence>
<reference evidence="6 7" key="1">
    <citation type="submission" date="2019-10" db="EMBL/GenBank/DDBJ databases">
        <title>Whole genome shotgun sequence of Acrocarpospora pleiomorpha NBRC 16267.</title>
        <authorList>
            <person name="Ichikawa N."/>
            <person name="Kimura A."/>
            <person name="Kitahashi Y."/>
            <person name="Komaki H."/>
            <person name="Oguchi A."/>
        </authorList>
    </citation>
    <scope>NUCLEOTIDE SEQUENCE [LARGE SCALE GENOMIC DNA]</scope>
    <source>
        <strain evidence="6 7">NBRC 16267</strain>
    </source>
</reference>
<keyword evidence="4 6" id="KW-0503">Monooxygenase</keyword>
<comment type="caution">
    <text evidence="6">The sequence shown here is derived from an EMBL/GenBank/DDBJ whole genome shotgun (WGS) entry which is preliminary data.</text>
</comment>
<dbReference type="Proteomes" id="UP000377595">
    <property type="component" value="Unassembled WGS sequence"/>
</dbReference>
<dbReference type="AlphaFoldDB" id="A0A5M3Y330"/>
<comment type="similarity">
    <text evidence="1">Belongs to the bacterial luciferase oxidoreductase family.</text>
</comment>
<dbReference type="EMBL" id="BLAF01000081">
    <property type="protein sequence ID" value="GES26201.1"/>
    <property type="molecule type" value="Genomic_DNA"/>
</dbReference>
<dbReference type="InterPro" id="IPR036661">
    <property type="entry name" value="Luciferase-like_sf"/>
</dbReference>
<dbReference type="InterPro" id="IPR011251">
    <property type="entry name" value="Luciferase-like_dom"/>
</dbReference>
<name>A0A5M3Y330_9ACTN</name>
<gene>
    <name evidence="6" type="ORF">Aple_091000</name>
</gene>
<organism evidence="6 7">
    <name type="scientific">Acrocarpospora pleiomorpha</name>
    <dbReference type="NCBI Taxonomy" id="90975"/>
    <lineage>
        <taxon>Bacteria</taxon>
        <taxon>Bacillati</taxon>
        <taxon>Actinomycetota</taxon>
        <taxon>Actinomycetes</taxon>
        <taxon>Streptosporangiales</taxon>
        <taxon>Streptosporangiaceae</taxon>
        <taxon>Acrocarpospora</taxon>
    </lineage>
</organism>
<evidence type="ECO:0000313" key="6">
    <source>
        <dbReference type="EMBL" id="GES26201.1"/>
    </source>
</evidence>
<dbReference type="GO" id="GO:0005829">
    <property type="term" value="C:cytosol"/>
    <property type="evidence" value="ECO:0007669"/>
    <property type="project" value="TreeGrafter"/>
</dbReference>
<keyword evidence="2" id="KW-0285">Flavoprotein</keyword>
<sequence length="360" mass="39273">MKFALFQSPHTPPERTPREVYDWVVGQAVVADQAGLTEYWVGEHATVAWEPVPNPEIILAAAAARTERIKLCPGAHLLPYHHPASLAVQVSWLTHLAEGRYILGVGAGAYPSDAALRGLTDMRGNHDMVVEALEIMEKVWAAEPFHHEGKFWKAGYPQTKEGQLPLRDVRPYGGKVEIAMAGTSSPSKSLAFAGSRGYIPLSVFSGNERVAQHWATFSEAAEAAGHTVDRSMLRVQRDVFVAETDKEARKWAIEGGLGYAWSRILLPHFKRLGLLDGLVQGVADPLSVDLDYLADHVWIVGSPDTVAEKLAACLEESGGWGTTLVPGHNYAANPEPWNESLRLMAAEVAPRLRKLAPAAD</sequence>
<dbReference type="GO" id="GO:0016705">
    <property type="term" value="F:oxidoreductase activity, acting on paired donors, with incorporation or reduction of molecular oxygen"/>
    <property type="evidence" value="ECO:0007669"/>
    <property type="project" value="InterPro"/>
</dbReference>
<evidence type="ECO:0000256" key="4">
    <source>
        <dbReference type="ARBA" id="ARBA00023033"/>
    </source>
</evidence>
<dbReference type="RefSeq" id="WP_155350935.1">
    <property type="nucleotide sequence ID" value="NZ_BAAAHM010000057.1"/>
</dbReference>
<accession>A0A5M3Y330</accession>
<dbReference type="SUPFAM" id="SSF51679">
    <property type="entry name" value="Bacterial luciferase-like"/>
    <property type="match status" value="1"/>
</dbReference>
<dbReference type="PANTHER" id="PTHR30137">
    <property type="entry name" value="LUCIFERASE-LIKE MONOOXYGENASE"/>
    <property type="match status" value="1"/>
</dbReference>
<keyword evidence="3" id="KW-0560">Oxidoreductase</keyword>
<evidence type="ECO:0000256" key="1">
    <source>
        <dbReference type="ARBA" id="ARBA00010426"/>
    </source>
</evidence>
<proteinExistence type="inferred from homology"/>
<dbReference type="Pfam" id="PF00296">
    <property type="entry name" value="Bac_luciferase"/>
    <property type="match status" value="1"/>
</dbReference>
<evidence type="ECO:0000259" key="5">
    <source>
        <dbReference type="Pfam" id="PF00296"/>
    </source>
</evidence>
<dbReference type="GO" id="GO:0004497">
    <property type="term" value="F:monooxygenase activity"/>
    <property type="evidence" value="ECO:0007669"/>
    <property type="project" value="UniProtKB-KW"/>
</dbReference>
<feature type="domain" description="Luciferase-like" evidence="5">
    <location>
        <begin position="1"/>
        <end position="318"/>
    </location>
</feature>
<evidence type="ECO:0000313" key="7">
    <source>
        <dbReference type="Proteomes" id="UP000377595"/>
    </source>
</evidence>
<dbReference type="InterPro" id="IPR050766">
    <property type="entry name" value="Bact_Lucif_Oxidored"/>
</dbReference>
<dbReference type="OrthoDB" id="7903015at2"/>
<dbReference type="PANTHER" id="PTHR30137:SF16">
    <property type="entry name" value="BLL0895 PROTEIN"/>
    <property type="match status" value="1"/>
</dbReference>